<accession>A0ABT0LDB3</accession>
<name>A0ABT0LDB3_9GAMM</name>
<keyword evidence="1" id="KW-0732">Signal</keyword>
<dbReference type="RefSeq" id="WP_248940995.1">
    <property type="nucleotide sequence ID" value="NZ_JAKIKS010000056.1"/>
</dbReference>
<comment type="caution">
    <text evidence="2">The sequence shown here is derived from an EMBL/GenBank/DDBJ whole genome shotgun (WGS) entry which is preliminary data.</text>
</comment>
<sequence length="189" mass="21202">MKKIKKIVYSLAIVPLLFQWPVVAKTAERQDKTMALDNMKGNINLAVDNAGSGLGDDHLHVKKAVPAGVVVPKLDLQLFVDHKSGYNLHIIYDYDGFELEPPEFLDKPKGIIEGHAHLFINGKKIQRVYGAYLHLDAKLFKLGINSISVTLNSHQHDTWSVDGKPIVATYFINTQVTPVIQYYFSAFPM</sequence>
<proteinExistence type="predicted"/>
<protein>
    <submittedName>
        <fullName evidence="2">Uncharacterized protein</fullName>
    </submittedName>
</protein>
<reference evidence="2 3" key="1">
    <citation type="submission" date="2022-01" db="EMBL/GenBank/DDBJ databases">
        <title>Whole genome-based taxonomy of the Shewanellaceae.</title>
        <authorList>
            <person name="Martin-Rodriguez A.J."/>
        </authorList>
    </citation>
    <scope>NUCLEOTIDE SEQUENCE [LARGE SCALE GENOMIC DNA]</scope>
    <source>
        <strain evidence="2 3">DSM 17177</strain>
    </source>
</reference>
<feature type="chain" id="PRO_5045798809" evidence="1">
    <location>
        <begin position="25"/>
        <end position="189"/>
    </location>
</feature>
<dbReference type="EMBL" id="JAKIKS010000056">
    <property type="protein sequence ID" value="MCL1125683.1"/>
    <property type="molecule type" value="Genomic_DNA"/>
</dbReference>
<evidence type="ECO:0000256" key="1">
    <source>
        <dbReference type="SAM" id="SignalP"/>
    </source>
</evidence>
<dbReference type="Proteomes" id="UP001203423">
    <property type="component" value="Unassembled WGS sequence"/>
</dbReference>
<keyword evidence="3" id="KW-1185">Reference proteome</keyword>
<evidence type="ECO:0000313" key="2">
    <source>
        <dbReference type="EMBL" id="MCL1125683.1"/>
    </source>
</evidence>
<evidence type="ECO:0000313" key="3">
    <source>
        <dbReference type="Proteomes" id="UP001203423"/>
    </source>
</evidence>
<gene>
    <name evidence="2" type="ORF">L2764_14650</name>
</gene>
<feature type="signal peptide" evidence="1">
    <location>
        <begin position="1"/>
        <end position="24"/>
    </location>
</feature>
<organism evidence="2 3">
    <name type="scientific">Shewanella surugensis</name>
    <dbReference type="NCBI Taxonomy" id="212020"/>
    <lineage>
        <taxon>Bacteria</taxon>
        <taxon>Pseudomonadati</taxon>
        <taxon>Pseudomonadota</taxon>
        <taxon>Gammaproteobacteria</taxon>
        <taxon>Alteromonadales</taxon>
        <taxon>Shewanellaceae</taxon>
        <taxon>Shewanella</taxon>
    </lineage>
</organism>